<feature type="region of interest" description="Disordered" evidence="5">
    <location>
        <begin position="19"/>
        <end position="44"/>
    </location>
</feature>
<dbReference type="InterPro" id="IPR008913">
    <property type="entry name" value="Znf_CHY"/>
</dbReference>
<feature type="compositionally biased region" description="Polar residues" evidence="5">
    <location>
        <begin position="586"/>
        <end position="601"/>
    </location>
</feature>
<dbReference type="PROSITE" id="PS51266">
    <property type="entry name" value="ZF_CHY"/>
    <property type="match status" value="1"/>
</dbReference>
<dbReference type="PROSITE" id="PS51270">
    <property type="entry name" value="ZF_CTCHY"/>
    <property type="match status" value="1"/>
</dbReference>
<feature type="compositionally biased region" description="Acidic residues" evidence="5">
    <location>
        <begin position="702"/>
        <end position="729"/>
    </location>
</feature>
<dbReference type="GO" id="GO:0008270">
    <property type="term" value="F:zinc ion binding"/>
    <property type="evidence" value="ECO:0007669"/>
    <property type="project" value="UniProtKB-KW"/>
</dbReference>
<feature type="compositionally biased region" description="Basic and acidic residues" evidence="5">
    <location>
        <begin position="89"/>
        <end position="102"/>
    </location>
</feature>
<gene>
    <name evidence="9" type="ORF">ALECFALPRED_006426</name>
</gene>
<organism evidence="9 10">
    <name type="scientific">Alectoria fallacina</name>
    <dbReference type="NCBI Taxonomy" id="1903189"/>
    <lineage>
        <taxon>Eukaryota</taxon>
        <taxon>Fungi</taxon>
        <taxon>Dikarya</taxon>
        <taxon>Ascomycota</taxon>
        <taxon>Pezizomycotina</taxon>
        <taxon>Lecanoromycetes</taxon>
        <taxon>OSLEUM clade</taxon>
        <taxon>Lecanoromycetidae</taxon>
        <taxon>Lecanorales</taxon>
        <taxon>Lecanorineae</taxon>
        <taxon>Parmeliaceae</taxon>
        <taxon>Alectoria</taxon>
    </lineage>
</organism>
<evidence type="ECO:0000256" key="2">
    <source>
        <dbReference type="ARBA" id="ARBA00022771"/>
    </source>
</evidence>
<reference evidence="9" key="1">
    <citation type="submission" date="2021-03" db="EMBL/GenBank/DDBJ databases">
        <authorList>
            <person name="Tagirdzhanova G."/>
        </authorList>
    </citation>
    <scope>NUCLEOTIDE SEQUENCE</scope>
</reference>
<dbReference type="InterPro" id="IPR039512">
    <property type="entry name" value="RCHY1_zinc-ribbon"/>
</dbReference>
<feature type="domain" description="CHY-type" evidence="7">
    <location>
        <begin position="327"/>
        <end position="394"/>
    </location>
</feature>
<dbReference type="InterPro" id="IPR017921">
    <property type="entry name" value="Znf_CTCHY"/>
</dbReference>
<dbReference type="GO" id="GO:0006511">
    <property type="term" value="P:ubiquitin-dependent protein catabolic process"/>
    <property type="evidence" value="ECO:0007669"/>
    <property type="project" value="TreeGrafter"/>
</dbReference>
<feature type="compositionally biased region" description="Polar residues" evidence="5">
    <location>
        <begin position="79"/>
        <end position="88"/>
    </location>
</feature>
<dbReference type="SUPFAM" id="SSF57850">
    <property type="entry name" value="RING/U-box"/>
    <property type="match status" value="1"/>
</dbReference>
<dbReference type="PROSITE" id="PS50089">
    <property type="entry name" value="ZF_RING_2"/>
    <property type="match status" value="1"/>
</dbReference>
<dbReference type="InterPro" id="IPR037275">
    <property type="entry name" value="Znf_CTCHY_sf"/>
</dbReference>
<dbReference type="PANTHER" id="PTHR21319">
    <property type="entry name" value="RING FINGER AND CHY ZINC FINGER DOMAIN-CONTAINING PROTEIN 1"/>
    <property type="match status" value="1"/>
</dbReference>
<dbReference type="Proteomes" id="UP000664203">
    <property type="component" value="Unassembled WGS sequence"/>
</dbReference>
<evidence type="ECO:0000256" key="3">
    <source>
        <dbReference type="ARBA" id="ARBA00022833"/>
    </source>
</evidence>
<dbReference type="GO" id="GO:0061630">
    <property type="term" value="F:ubiquitin protein ligase activity"/>
    <property type="evidence" value="ECO:0007669"/>
    <property type="project" value="TreeGrafter"/>
</dbReference>
<feature type="region of interest" description="Disordered" evidence="5">
    <location>
        <begin position="640"/>
        <end position="740"/>
    </location>
</feature>
<dbReference type="SUPFAM" id="SSF161219">
    <property type="entry name" value="CHY zinc finger-like"/>
    <property type="match status" value="1"/>
</dbReference>
<evidence type="ECO:0000256" key="4">
    <source>
        <dbReference type="PROSITE-ProRule" id="PRU00601"/>
    </source>
</evidence>
<feature type="compositionally biased region" description="Low complexity" evidence="5">
    <location>
        <begin position="147"/>
        <end position="158"/>
    </location>
</feature>
<feature type="region of interest" description="Disordered" evidence="5">
    <location>
        <begin position="237"/>
        <end position="301"/>
    </location>
</feature>
<keyword evidence="1" id="KW-0479">Metal-binding</keyword>
<dbReference type="CDD" id="cd16464">
    <property type="entry name" value="RING-H2_Pirh2-like"/>
    <property type="match status" value="1"/>
</dbReference>
<evidence type="ECO:0000256" key="5">
    <source>
        <dbReference type="SAM" id="MobiDB-lite"/>
    </source>
</evidence>
<protein>
    <submittedName>
        <fullName evidence="9">Uncharacterized protein</fullName>
    </submittedName>
</protein>
<feature type="compositionally biased region" description="Polar residues" evidence="5">
    <location>
        <begin position="170"/>
        <end position="180"/>
    </location>
</feature>
<feature type="compositionally biased region" description="Polar residues" evidence="5">
    <location>
        <begin position="281"/>
        <end position="298"/>
    </location>
</feature>
<accession>A0A8H3EN16</accession>
<dbReference type="SUPFAM" id="SSF161245">
    <property type="entry name" value="Zinc hairpin stack"/>
    <property type="match status" value="1"/>
</dbReference>
<evidence type="ECO:0000256" key="1">
    <source>
        <dbReference type="ARBA" id="ARBA00022723"/>
    </source>
</evidence>
<dbReference type="Pfam" id="PF14599">
    <property type="entry name" value="zinc_ribbon_6"/>
    <property type="match status" value="1"/>
</dbReference>
<evidence type="ECO:0000259" key="7">
    <source>
        <dbReference type="PROSITE" id="PS51266"/>
    </source>
</evidence>
<dbReference type="Pfam" id="PF13639">
    <property type="entry name" value="zf-RING_2"/>
    <property type="match status" value="1"/>
</dbReference>
<dbReference type="Gene3D" id="3.30.40.10">
    <property type="entry name" value="Zinc/RING finger domain, C3HC4 (zinc finger)"/>
    <property type="match status" value="1"/>
</dbReference>
<feature type="compositionally biased region" description="Basic and acidic residues" evidence="5">
    <location>
        <begin position="730"/>
        <end position="740"/>
    </location>
</feature>
<comment type="caution">
    <text evidence="9">The sequence shown here is derived from an EMBL/GenBank/DDBJ whole genome shotgun (WGS) entry which is preliminary data.</text>
</comment>
<dbReference type="InterPro" id="IPR013083">
    <property type="entry name" value="Znf_RING/FYVE/PHD"/>
</dbReference>
<dbReference type="OrthoDB" id="411372at2759"/>
<keyword evidence="10" id="KW-1185">Reference proteome</keyword>
<feature type="domain" description="RING-type" evidence="6">
    <location>
        <begin position="463"/>
        <end position="505"/>
    </location>
</feature>
<dbReference type="EMBL" id="CAJPDR010000041">
    <property type="protein sequence ID" value="CAF9910226.1"/>
    <property type="molecule type" value="Genomic_DNA"/>
</dbReference>
<dbReference type="AlphaFoldDB" id="A0A8H3EN16"/>
<name>A0A8H3EN16_9LECA</name>
<dbReference type="Pfam" id="PF05495">
    <property type="entry name" value="zf-CHY"/>
    <property type="match status" value="1"/>
</dbReference>
<evidence type="ECO:0000313" key="9">
    <source>
        <dbReference type="EMBL" id="CAF9910226.1"/>
    </source>
</evidence>
<dbReference type="GO" id="GO:0005634">
    <property type="term" value="C:nucleus"/>
    <property type="evidence" value="ECO:0007669"/>
    <property type="project" value="TreeGrafter"/>
</dbReference>
<feature type="compositionally biased region" description="Polar residues" evidence="5">
    <location>
        <begin position="609"/>
        <end position="624"/>
    </location>
</feature>
<feature type="region of interest" description="Disordered" evidence="5">
    <location>
        <begin position="79"/>
        <end position="115"/>
    </location>
</feature>
<dbReference type="PANTHER" id="PTHR21319:SF0">
    <property type="entry name" value="AND RING FINGER DOMAIN PROTEIN, PUTATIVE (AFU_ORTHOLOGUE AFUA_1G08900)-RELATED"/>
    <property type="match status" value="1"/>
</dbReference>
<keyword evidence="3" id="KW-0862">Zinc</keyword>
<evidence type="ECO:0000259" key="8">
    <source>
        <dbReference type="PROSITE" id="PS51270"/>
    </source>
</evidence>
<feature type="domain" description="CTCHY-type" evidence="8">
    <location>
        <begin position="396"/>
        <end position="462"/>
    </location>
</feature>
<feature type="compositionally biased region" description="Polar residues" evidence="5">
    <location>
        <begin position="254"/>
        <end position="270"/>
    </location>
</feature>
<keyword evidence="2 4" id="KW-0863">Zinc-finger</keyword>
<dbReference type="Gene3D" id="2.20.28.10">
    <property type="match status" value="1"/>
</dbReference>
<feature type="compositionally biased region" description="Acidic residues" evidence="5">
    <location>
        <begin position="667"/>
        <end position="679"/>
    </location>
</feature>
<dbReference type="InterPro" id="IPR037274">
    <property type="entry name" value="Znf_CHY_sf"/>
</dbReference>
<evidence type="ECO:0000259" key="6">
    <source>
        <dbReference type="PROSITE" id="PS50089"/>
    </source>
</evidence>
<feature type="region of interest" description="Disordered" evidence="5">
    <location>
        <begin position="575"/>
        <end position="624"/>
    </location>
</feature>
<feature type="compositionally biased region" description="Polar residues" evidence="5">
    <location>
        <begin position="22"/>
        <end position="42"/>
    </location>
</feature>
<feature type="region of interest" description="Disordered" evidence="5">
    <location>
        <begin position="133"/>
        <end position="203"/>
    </location>
</feature>
<dbReference type="GO" id="GO:0016567">
    <property type="term" value="P:protein ubiquitination"/>
    <property type="evidence" value="ECO:0007669"/>
    <property type="project" value="TreeGrafter"/>
</dbReference>
<proteinExistence type="predicted"/>
<dbReference type="InterPro" id="IPR001841">
    <property type="entry name" value="Znf_RING"/>
</dbReference>
<dbReference type="SMART" id="SM00184">
    <property type="entry name" value="RING"/>
    <property type="match status" value="1"/>
</dbReference>
<evidence type="ECO:0000313" key="10">
    <source>
        <dbReference type="Proteomes" id="UP000664203"/>
    </source>
</evidence>
<sequence length="740" mass="82034">MSQYISSFLIDPVVRQARRFSRSNTDSPHPTNLRPSLTSNEESPYPYLDLPAAAATAAQEEPLHVNIDTDVIYSTTITGHPQVGSPTSIEDRNHHAWPRDEQPNSTTPRLVDTDNLEPSVNAIRYTLTATDDVSNLPLHGVPDRLRSTASSFSSSSRSLIDANMSPADGTDQSSRTNTSDTRGRGDSAGSGVGDGSLPEDDGMGYMRKRIIAIQRTDSSNEEKARLVHGLMTEKHNLSQQSLQGPHFPRAHSPGSRNSSDRPWTPSSPKSIESLRQILTPPASSSSNVDGPNPFQLSSDDLKPTYYQKPLPLLKDGDQEGASMEIEEVTNALGCEHYKRNIKLQCSACNRWYTCRFCHDAVEDHMLNRRETKNMLCMLCGCAQLASDECALCSERGAWYYCDVCKLWDDDPEKSIYHCNDCGICRVGKGLGKDFFHCKTCCVCMSISIQDTHRCIERSTDCDCPICGEYMFTSPQTVVFMRCGHSIHHRCYKEHMKSSYKCPICSRSIINMEWQFRHLERAIEIQPMPPEFQDTKAWVYCNDCSAKTSVKYHWLGLKCAVCDSYNTAQLQILSGSDGDGEPAQAQDAPQSIANSSTVSRSNSRGRSRHPTTISHRPTISAPPTGSIQTLLESTAWPEVRGRNAHSVAPDTVPFAQPNPAGSSSDTGDSMDTDADCESEVEFWGGESPRSRLSSPTLDHEMAIDDDSEEEDGDDSADEEMSDDAEEDEADEFNRMDIFGHR</sequence>